<gene>
    <name evidence="1" type="ORF">Pint_19270</name>
</gene>
<reference evidence="2" key="1">
    <citation type="journal article" date="2023" name="G3 (Bethesda)">
        <title>Genome assembly and association tests identify interacting loci associated with vigor, precocity, and sex in interspecific pistachio rootstocks.</title>
        <authorList>
            <person name="Palmer W."/>
            <person name="Jacygrad E."/>
            <person name="Sagayaradj S."/>
            <person name="Cavanaugh K."/>
            <person name="Han R."/>
            <person name="Bertier L."/>
            <person name="Beede B."/>
            <person name="Kafkas S."/>
            <person name="Golino D."/>
            <person name="Preece J."/>
            <person name="Michelmore R."/>
        </authorList>
    </citation>
    <scope>NUCLEOTIDE SEQUENCE [LARGE SCALE GENOMIC DNA]</scope>
</reference>
<dbReference type="EMBL" id="CM047739">
    <property type="protein sequence ID" value="KAJ0042549.1"/>
    <property type="molecule type" value="Genomic_DNA"/>
</dbReference>
<accession>A0ACC0YV22</accession>
<name>A0ACC0YV22_9ROSI</name>
<proteinExistence type="predicted"/>
<evidence type="ECO:0000313" key="2">
    <source>
        <dbReference type="Proteomes" id="UP001163603"/>
    </source>
</evidence>
<evidence type="ECO:0000313" key="1">
    <source>
        <dbReference type="EMBL" id="KAJ0042549.1"/>
    </source>
</evidence>
<comment type="caution">
    <text evidence="1">The sequence shown here is derived from an EMBL/GenBank/DDBJ whole genome shotgun (WGS) entry which is preliminary data.</text>
</comment>
<protein>
    <submittedName>
        <fullName evidence="1">Uncharacterized protein</fullName>
    </submittedName>
</protein>
<sequence length="83" mass="9419">MHNDSSYRIGGAQFTLNGTHYKLVANEGRNMLHGGLRGFSDVVWKVKKYKNEGGVSTIVFAYHSFDGEDSNLYIFKNILLYKV</sequence>
<organism evidence="1 2">
    <name type="scientific">Pistacia integerrima</name>
    <dbReference type="NCBI Taxonomy" id="434235"/>
    <lineage>
        <taxon>Eukaryota</taxon>
        <taxon>Viridiplantae</taxon>
        <taxon>Streptophyta</taxon>
        <taxon>Embryophyta</taxon>
        <taxon>Tracheophyta</taxon>
        <taxon>Spermatophyta</taxon>
        <taxon>Magnoliopsida</taxon>
        <taxon>eudicotyledons</taxon>
        <taxon>Gunneridae</taxon>
        <taxon>Pentapetalae</taxon>
        <taxon>rosids</taxon>
        <taxon>malvids</taxon>
        <taxon>Sapindales</taxon>
        <taxon>Anacardiaceae</taxon>
        <taxon>Pistacia</taxon>
    </lineage>
</organism>
<dbReference type="Proteomes" id="UP001163603">
    <property type="component" value="Chromosome 4"/>
</dbReference>
<keyword evidence="2" id="KW-1185">Reference proteome</keyword>